<dbReference type="PROSITE" id="PS00374">
    <property type="entry name" value="MGMT"/>
    <property type="match status" value="1"/>
</dbReference>
<dbReference type="InterPro" id="IPR001497">
    <property type="entry name" value="MethylDNA_cys_MeTrfase_AS"/>
</dbReference>
<evidence type="ECO:0000259" key="7">
    <source>
        <dbReference type="Pfam" id="PF01035"/>
    </source>
</evidence>
<feature type="domain" description="Methylated-DNA-[protein]-cysteine S-methyltransferase DNA binding" evidence="7">
    <location>
        <begin position="5"/>
        <end position="81"/>
    </location>
</feature>
<keyword evidence="9" id="KW-1185">Reference proteome</keyword>
<dbReference type="InterPro" id="IPR052520">
    <property type="entry name" value="ATL_DNA_repair"/>
</dbReference>
<sequence length="102" mass="11671">MDREQFYREIYDIVRAIPPGRVATYGQIASLAGRPLCSRMVGQALHRAPASSRLPCHRVVNSQGRTVPAWPEQKILLENEDVAFRSNGHVDMRRSRWNPETE</sequence>
<dbReference type="Gene3D" id="1.10.10.10">
    <property type="entry name" value="Winged helix-like DNA-binding domain superfamily/Winged helix DNA-binding domain"/>
    <property type="match status" value="1"/>
</dbReference>
<evidence type="ECO:0000256" key="6">
    <source>
        <dbReference type="ARBA" id="ARBA00049348"/>
    </source>
</evidence>
<evidence type="ECO:0000256" key="1">
    <source>
        <dbReference type="ARBA" id="ARBA00001286"/>
    </source>
</evidence>
<dbReference type="InterPro" id="IPR036388">
    <property type="entry name" value="WH-like_DNA-bd_sf"/>
</dbReference>
<dbReference type="Proteomes" id="UP001059295">
    <property type="component" value="Chromosome"/>
</dbReference>
<dbReference type="GO" id="GO:0003908">
    <property type="term" value="F:methylated-DNA-[protein]-cysteine S-methyltransferase activity"/>
    <property type="evidence" value="ECO:0007669"/>
    <property type="project" value="UniProtKB-EC"/>
</dbReference>
<evidence type="ECO:0000313" key="8">
    <source>
        <dbReference type="EMBL" id="UWN57266.1"/>
    </source>
</evidence>
<dbReference type="EC" id="2.1.1.63" evidence="8"/>
<evidence type="ECO:0000256" key="3">
    <source>
        <dbReference type="ARBA" id="ARBA00022679"/>
    </source>
</evidence>
<gene>
    <name evidence="8" type="ORF">NQ491_00375</name>
</gene>
<comment type="catalytic activity">
    <reaction evidence="1">
        <text>a 4-O-methyl-thymidine in DNA + L-cysteinyl-[protein] = a thymidine in DNA + S-methyl-L-cysteinyl-[protein]</text>
        <dbReference type="Rhea" id="RHEA:53428"/>
        <dbReference type="Rhea" id="RHEA-COMP:10131"/>
        <dbReference type="Rhea" id="RHEA-COMP:10132"/>
        <dbReference type="Rhea" id="RHEA-COMP:13555"/>
        <dbReference type="Rhea" id="RHEA-COMP:13556"/>
        <dbReference type="ChEBI" id="CHEBI:29950"/>
        <dbReference type="ChEBI" id="CHEBI:82612"/>
        <dbReference type="ChEBI" id="CHEBI:137386"/>
        <dbReference type="ChEBI" id="CHEBI:137387"/>
        <dbReference type="EC" id="2.1.1.63"/>
    </reaction>
</comment>
<dbReference type="Pfam" id="PF01035">
    <property type="entry name" value="DNA_binding_1"/>
    <property type="match status" value="1"/>
</dbReference>
<proteinExistence type="predicted"/>
<accession>A0ABY5UZ89</accession>
<dbReference type="InterPro" id="IPR036217">
    <property type="entry name" value="MethylDNA_cys_MeTrfase_DNAb"/>
</dbReference>
<dbReference type="RefSeq" id="WP_019245354.1">
    <property type="nucleotide sequence ID" value="NZ_CAPH01000007.1"/>
</dbReference>
<dbReference type="CDD" id="cd06445">
    <property type="entry name" value="ATase"/>
    <property type="match status" value="1"/>
</dbReference>
<dbReference type="PANTHER" id="PTHR42942:SF1">
    <property type="entry name" value="ALKYLTRANSFERASE-LIKE PROTEIN 1"/>
    <property type="match status" value="1"/>
</dbReference>
<name>A0ABY5UZ89_9BACT</name>
<keyword evidence="2 8" id="KW-0489">Methyltransferase</keyword>
<dbReference type="InterPro" id="IPR014048">
    <property type="entry name" value="MethylDNA_cys_MeTrfase_DNA-bd"/>
</dbReference>
<keyword evidence="4" id="KW-0227">DNA damage</keyword>
<keyword evidence="5" id="KW-0234">DNA repair</keyword>
<organism evidence="8 9">
    <name type="scientific">Alistipes ihumii AP11</name>
    <dbReference type="NCBI Taxonomy" id="1211813"/>
    <lineage>
        <taxon>Bacteria</taxon>
        <taxon>Pseudomonadati</taxon>
        <taxon>Bacteroidota</taxon>
        <taxon>Bacteroidia</taxon>
        <taxon>Bacteroidales</taxon>
        <taxon>Rikenellaceae</taxon>
        <taxon>Alistipes</taxon>
    </lineage>
</organism>
<evidence type="ECO:0000313" key="9">
    <source>
        <dbReference type="Proteomes" id="UP001059295"/>
    </source>
</evidence>
<dbReference type="PANTHER" id="PTHR42942">
    <property type="entry name" value="6-O-METHYLGUANINE DNA METHYLTRANSFERASE"/>
    <property type="match status" value="1"/>
</dbReference>
<dbReference type="EMBL" id="CP102294">
    <property type="protein sequence ID" value="UWN57266.1"/>
    <property type="molecule type" value="Genomic_DNA"/>
</dbReference>
<reference evidence="8" key="1">
    <citation type="journal article" date="2022" name="Cell">
        <title>Design, construction, and in vivo augmentation of a complex gut microbiome.</title>
        <authorList>
            <person name="Cheng A.G."/>
            <person name="Ho P.Y."/>
            <person name="Aranda-Diaz A."/>
            <person name="Jain S."/>
            <person name="Yu F.B."/>
            <person name="Meng X."/>
            <person name="Wang M."/>
            <person name="Iakiviak M."/>
            <person name="Nagashima K."/>
            <person name="Zhao A."/>
            <person name="Murugkar P."/>
            <person name="Patil A."/>
            <person name="Atabakhsh K."/>
            <person name="Weakley A."/>
            <person name="Yan J."/>
            <person name="Brumbaugh A.R."/>
            <person name="Higginbottom S."/>
            <person name="Dimas A."/>
            <person name="Shiver A.L."/>
            <person name="Deutschbauer A."/>
            <person name="Neff N."/>
            <person name="Sonnenburg J.L."/>
            <person name="Huang K.C."/>
            <person name="Fischbach M.A."/>
        </authorList>
    </citation>
    <scope>NUCLEOTIDE SEQUENCE</scope>
    <source>
        <strain evidence="8">AP11</strain>
    </source>
</reference>
<evidence type="ECO:0000256" key="2">
    <source>
        <dbReference type="ARBA" id="ARBA00022603"/>
    </source>
</evidence>
<dbReference type="GO" id="GO:0032259">
    <property type="term" value="P:methylation"/>
    <property type="evidence" value="ECO:0007669"/>
    <property type="project" value="UniProtKB-KW"/>
</dbReference>
<dbReference type="SUPFAM" id="SSF46767">
    <property type="entry name" value="Methylated DNA-protein cysteine methyltransferase, C-terminal domain"/>
    <property type="match status" value="1"/>
</dbReference>
<keyword evidence="3 8" id="KW-0808">Transferase</keyword>
<evidence type="ECO:0000256" key="4">
    <source>
        <dbReference type="ARBA" id="ARBA00022763"/>
    </source>
</evidence>
<protein>
    <submittedName>
        <fullName evidence="8">Methylated-DNA--[protein]-cysteine S-methyltransferase</fullName>
        <ecNumber evidence="8">2.1.1.63</ecNumber>
    </submittedName>
</protein>
<dbReference type="NCBIfam" id="TIGR00589">
    <property type="entry name" value="ogt"/>
    <property type="match status" value="1"/>
</dbReference>
<comment type="catalytic activity">
    <reaction evidence="6">
        <text>a 6-O-methyl-2'-deoxyguanosine in DNA + L-cysteinyl-[protein] = S-methyl-L-cysteinyl-[protein] + a 2'-deoxyguanosine in DNA</text>
        <dbReference type="Rhea" id="RHEA:24000"/>
        <dbReference type="Rhea" id="RHEA-COMP:10131"/>
        <dbReference type="Rhea" id="RHEA-COMP:10132"/>
        <dbReference type="Rhea" id="RHEA-COMP:11367"/>
        <dbReference type="Rhea" id="RHEA-COMP:11368"/>
        <dbReference type="ChEBI" id="CHEBI:29950"/>
        <dbReference type="ChEBI" id="CHEBI:82612"/>
        <dbReference type="ChEBI" id="CHEBI:85445"/>
        <dbReference type="ChEBI" id="CHEBI:85448"/>
        <dbReference type="EC" id="2.1.1.63"/>
    </reaction>
</comment>
<evidence type="ECO:0000256" key="5">
    <source>
        <dbReference type="ARBA" id="ARBA00023204"/>
    </source>
</evidence>
<dbReference type="GeneID" id="82890143"/>